<gene>
    <name evidence="1" type="ORF">BWK73_04605</name>
</gene>
<protein>
    <submittedName>
        <fullName evidence="1">Uncharacterized protein</fullName>
    </submittedName>
</protein>
<evidence type="ECO:0000313" key="1">
    <source>
        <dbReference type="EMBL" id="OQX16148.1"/>
    </source>
</evidence>
<reference evidence="1 2" key="1">
    <citation type="submission" date="2017-01" db="EMBL/GenBank/DDBJ databases">
        <title>Novel large sulfur bacteria in the metagenomes of groundwater-fed chemosynthetic microbial mats in the Lake Huron basin.</title>
        <authorList>
            <person name="Sharrar A.M."/>
            <person name="Flood B.E."/>
            <person name="Bailey J.V."/>
            <person name="Jones D.S."/>
            <person name="Biddanda B."/>
            <person name="Ruberg S.A."/>
            <person name="Marcus D.N."/>
            <person name="Dick G.J."/>
        </authorList>
    </citation>
    <scope>NUCLEOTIDE SEQUENCE [LARGE SCALE GENOMIC DNA]</scope>
    <source>
        <strain evidence="1">A8</strain>
    </source>
</reference>
<dbReference type="EMBL" id="MTEJ01000007">
    <property type="protein sequence ID" value="OQX16148.1"/>
    <property type="molecule type" value="Genomic_DNA"/>
</dbReference>
<accession>A0A1Y1QXJ0</accession>
<name>A0A1Y1QXJ0_9GAMM</name>
<organism evidence="1 2">
    <name type="scientific">Thiothrix lacustris</name>
    <dbReference type="NCBI Taxonomy" id="525917"/>
    <lineage>
        <taxon>Bacteria</taxon>
        <taxon>Pseudomonadati</taxon>
        <taxon>Pseudomonadota</taxon>
        <taxon>Gammaproteobacteria</taxon>
        <taxon>Thiotrichales</taxon>
        <taxon>Thiotrichaceae</taxon>
        <taxon>Thiothrix</taxon>
    </lineage>
</organism>
<proteinExistence type="predicted"/>
<dbReference type="AlphaFoldDB" id="A0A1Y1QXJ0"/>
<sequence>MLTAIGDRIAVALPTFVVKVGYWAREPNVSSVYLSLGREDYAPRERKLTLHIDLFHRAAAGTDDASCYRELELYQQQIEDESLDWLQQQTGVIVAEIKSWEQSGGAFVPTYGSRLTLTVTDIYARRVAVSQSPMSTLTNGARSRYLHIAGHSPVEVGDPDGNL</sequence>
<dbReference type="Proteomes" id="UP000192491">
    <property type="component" value="Unassembled WGS sequence"/>
</dbReference>
<comment type="caution">
    <text evidence="1">The sequence shown here is derived from an EMBL/GenBank/DDBJ whole genome shotgun (WGS) entry which is preliminary data.</text>
</comment>
<evidence type="ECO:0000313" key="2">
    <source>
        <dbReference type="Proteomes" id="UP000192491"/>
    </source>
</evidence>